<evidence type="ECO:0000259" key="13">
    <source>
        <dbReference type="SMART" id="SM00849"/>
    </source>
</evidence>
<name>R6UAZ6_9BACT</name>
<evidence type="ECO:0000313" key="14">
    <source>
        <dbReference type="EMBL" id="CDC77261.1"/>
    </source>
</evidence>
<dbReference type="PANTHER" id="PTHR43694:SF1">
    <property type="entry name" value="RIBONUCLEASE J"/>
    <property type="match status" value="1"/>
</dbReference>
<dbReference type="GO" id="GO:0004521">
    <property type="term" value="F:RNA endonuclease activity"/>
    <property type="evidence" value="ECO:0007669"/>
    <property type="project" value="UniProtKB-UniRule"/>
</dbReference>
<dbReference type="PIRSF" id="PIRSF004803">
    <property type="entry name" value="RnjA"/>
    <property type="match status" value="1"/>
</dbReference>
<dbReference type="InterPro" id="IPR055132">
    <property type="entry name" value="RNase_J_b_CASP"/>
</dbReference>
<comment type="cofactor">
    <cofactor evidence="12">
        <name>Ca(2+)</name>
        <dbReference type="ChEBI" id="CHEBI:29108"/>
    </cofactor>
    <text evidence="12">Binds 1 Ca(2+) cation per subunit. Seen in 1 crystal structure, it is not clear if it is physiologically important.</text>
</comment>
<dbReference type="InterPro" id="IPR041636">
    <property type="entry name" value="RNase_J_C"/>
</dbReference>
<sequence length="558" mass="61278">MARKKKLGKLKVMMLGGLNEIGKNLAVIEYENDIIMIDCGLGFPDEDMLGVDLVIPDTTYLEKNADRIRGLFLTHGHEDHIGAIPYVLRKLDIPVYGTRLTLGIIENKLMEHQLPFTPRLNCVEAGEVVTAGSMSVEFIRVNHSIADACCLAVTTPVGTVIHTGDFKLDLTPIEGEIMNIARLGQIGNEGVLLLMCESTNAERPGYTPSEKKVGQSLDNIFLRNKDKRIVIATFSSNVHRVQQIINTSAQYGRKVAITGRSMLNIVGAATRLGYMSAPNGVLIDINEIKKYPPEQITLITTGSQGEPMSALYRMAFCSHDKVQLGSNDLVVISASAIPGNEKMVDKIINELLKNGADVFKDDLVEVHVSGHACQEELKLMMALTKPKYFMPIHGEFKHLAANRKLALGMGIPETNIFISDLGRVLEIGTDGARFNGTVPAGRVLVDGYGVGDIGNIVLRDRRHLSQDGLIVVVASIDFSYGSLVSGPDIVSRGFVYVRESEALMEKAREIAKDAINDCFDSNIFERTEIKAAVKNQLSRFIFNQTGRKPMILPIIMDI</sequence>
<evidence type="ECO:0000256" key="9">
    <source>
        <dbReference type="HAMAP-Rule" id="MF_01491"/>
    </source>
</evidence>
<feature type="binding site" evidence="9 11">
    <location>
        <begin position="367"/>
        <end position="371"/>
    </location>
    <ligand>
        <name>substrate</name>
    </ligand>
</feature>
<evidence type="ECO:0000256" key="1">
    <source>
        <dbReference type="ARBA" id="ARBA00022490"/>
    </source>
</evidence>
<dbReference type="SUPFAM" id="SSF56281">
    <property type="entry name" value="Metallo-hydrolase/oxidoreductase"/>
    <property type="match status" value="1"/>
</dbReference>
<evidence type="ECO:0000256" key="6">
    <source>
        <dbReference type="ARBA" id="ARBA00022833"/>
    </source>
</evidence>
<comment type="subcellular location">
    <subcellularLocation>
        <location evidence="9">Cytoplasm</location>
    </subcellularLocation>
</comment>
<dbReference type="Gene3D" id="3.40.50.10710">
    <property type="entry name" value="Metallo-hydrolase/oxidoreductase"/>
    <property type="match status" value="1"/>
</dbReference>
<dbReference type="HAMAP" id="MF_01491">
    <property type="entry name" value="RNase_J_bact"/>
    <property type="match status" value="1"/>
</dbReference>
<evidence type="ECO:0000256" key="3">
    <source>
        <dbReference type="ARBA" id="ARBA00022723"/>
    </source>
</evidence>
<dbReference type="Proteomes" id="UP000017938">
    <property type="component" value="Unassembled WGS sequence"/>
</dbReference>
<keyword evidence="1 9" id="KW-0963">Cytoplasm</keyword>
<feature type="binding site" evidence="12">
    <location>
        <position position="165"/>
    </location>
    <ligand>
        <name>Zn(2+)</name>
        <dbReference type="ChEBI" id="CHEBI:29105"/>
        <label>1</label>
        <note>catalytic</note>
    </ligand>
</feature>
<dbReference type="Proteomes" id="UP001139365">
    <property type="component" value="Unassembled WGS sequence"/>
</dbReference>
<evidence type="ECO:0000256" key="4">
    <source>
        <dbReference type="ARBA" id="ARBA00022759"/>
    </source>
</evidence>
<dbReference type="Pfam" id="PF22505">
    <property type="entry name" value="RNase_J_b_CASP"/>
    <property type="match status" value="1"/>
</dbReference>
<evidence type="ECO:0000256" key="7">
    <source>
        <dbReference type="ARBA" id="ARBA00022839"/>
    </source>
</evidence>
<dbReference type="InterPro" id="IPR042173">
    <property type="entry name" value="RNase_J_2"/>
</dbReference>
<comment type="similarity">
    <text evidence="9">Belongs to the metallo-beta-lactamase superfamily. RNA-metabolizing metallo-beta-lactamase-like family. Bacterial RNase J subfamily.</text>
</comment>
<dbReference type="InterPro" id="IPR036866">
    <property type="entry name" value="RibonucZ/Hydroxyglut_hydro"/>
</dbReference>
<evidence type="ECO:0000256" key="11">
    <source>
        <dbReference type="PIRSR" id="PIRSR004803-2"/>
    </source>
</evidence>
<dbReference type="CDD" id="cd07714">
    <property type="entry name" value="RNaseJ_MBL-fold"/>
    <property type="match status" value="1"/>
</dbReference>
<dbReference type="InterPro" id="IPR001279">
    <property type="entry name" value="Metallo-B-lactamas"/>
</dbReference>
<gene>
    <name evidence="9" type="primary">rnj</name>
    <name evidence="14" type="ORF">BN580_00351</name>
    <name evidence="15" type="ORF">MR241_08935</name>
</gene>
<keyword evidence="4 9" id="KW-0255">Endonuclease</keyword>
<feature type="binding site" evidence="12">
    <location>
        <position position="80"/>
    </location>
    <ligand>
        <name>Zn(2+)</name>
        <dbReference type="ChEBI" id="CHEBI:29105"/>
        <label>1</label>
        <note>catalytic</note>
    </ligand>
</feature>
<dbReference type="PROSITE" id="PS01292">
    <property type="entry name" value="UPF0036"/>
    <property type="match status" value="1"/>
</dbReference>
<dbReference type="InterPro" id="IPR004613">
    <property type="entry name" value="RNase_J"/>
</dbReference>
<dbReference type="InterPro" id="IPR011108">
    <property type="entry name" value="RMMBL"/>
</dbReference>
<evidence type="ECO:0000256" key="10">
    <source>
        <dbReference type="PIRSR" id="PIRSR004803-1"/>
    </source>
</evidence>
<dbReference type="Pfam" id="PF00753">
    <property type="entry name" value="Lactamase_B"/>
    <property type="match status" value="1"/>
</dbReference>
<organism evidence="14 16">
    <name type="scientific">Candidatus Colimorpha enterica</name>
    <dbReference type="NCBI Taxonomy" id="3083063"/>
    <lineage>
        <taxon>Bacteria</taxon>
        <taxon>Pseudomonadati</taxon>
        <taxon>Bacteroidota</taxon>
        <taxon>Bacteroidia</taxon>
        <taxon>Bacteroidales</taxon>
        <taxon>Candidatus Colimorpha</taxon>
    </lineage>
</organism>
<evidence type="ECO:0000256" key="5">
    <source>
        <dbReference type="ARBA" id="ARBA00022801"/>
    </source>
</evidence>
<dbReference type="Gene3D" id="3.10.20.580">
    <property type="match status" value="1"/>
</dbReference>
<dbReference type="GO" id="GO:0008270">
    <property type="term" value="F:zinc ion binding"/>
    <property type="evidence" value="ECO:0007669"/>
    <property type="project" value="InterPro"/>
</dbReference>
<dbReference type="STRING" id="1263015.BN580_00351"/>
<comment type="function">
    <text evidence="9">An RNase that has 5'-3' exonuclease and possibly endonuclease activity. Involved in maturation of rRNA and in some organisms also mRNA maturation and/or decay.</text>
</comment>
<feature type="binding site" evidence="12">
    <location>
        <position position="393"/>
    </location>
    <ligand>
        <name>Zn(2+)</name>
        <dbReference type="ChEBI" id="CHEBI:29105"/>
        <label>1</label>
        <note>catalytic</note>
    </ligand>
</feature>
<feature type="binding site" evidence="12">
    <location>
        <position position="52"/>
    </location>
    <ligand>
        <name>Ca(2+)</name>
        <dbReference type="ChEBI" id="CHEBI:29108"/>
    </ligand>
</feature>
<evidence type="ECO:0000313" key="16">
    <source>
        <dbReference type="Proteomes" id="UP000017938"/>
    </source>
</evidence>
<dbReference type="Gene3D" id="3.60.15.10">
    <property type="entry name" value="Ribonuclease Z/Hydroxyacylglutathione hydrolase-like"/>
    <property type="match status" value="1"/>
</dbReference>
<keyword evidence="12" id="KW-0106">Calcium</keyword>
<dbReference type="InterPro" id="IPR001587">
    <property type="entry name" value="RNase_J_CS"/>
</dbReference>
<dbReference type="EMBL" id="JALEMU010000149">
    <property type="protein sequence ID" value="MCI5756399.1"/>
    <property type="molecule type" value="Genomic_DNA"/>
</dbReference>
<dbReference type="GO" id="GO:0004534">
    <property type="term" value="F:5'-3' RNA exonuclease activity"/>
    <property type="evidence" value="ECO:0007669"/>
    <property type="project" value="UniProtKB-UniRule"/>
</dbReference>
<feature type="binding site" evidence="12">
    <location>
        <position position="446"/>
    </location>
    <ligand>
        <name>Ca(2+)</name>
        <dbReference type="ChEBI" id="CHEBI:29108"/>
    </ligand>
</feature>
<protein>
    <recommendedName>
        <fullName evidence="9">Ribonuclease J</fullName>
        <shortName evidence="9">RNase J</shortName>
        <ecNumber evidence="9">3.1.-.-</ecNumber>
    </recommendedName>
</protein>
<evidence type="ECO:0000313" key="17">
    <source>
        <dbReference type="Proteomes" id="UP001139365"/>
    </source>
</evidence>
<evidence type="ECO:0000313" key="15">
    <source>
        <dbReference type="EMBL" id="MCI5756399.1"/>
    </source>
</evidence>
<dbReference type="SMART" id="SM00849">
    <property type="entry name" value="Lactamase_B"/>
    <property type="match status" value="1"/>
</dbReference>
<keyword evidence="7 9" id="KW-0269">Exonuclease</keyword>
<feature type="binding site" evidence="12">
    <location>
        <position position="79"/>
    </location>
    <ligand>
        <name>Zn(2+)</name>
        <dbReference type="ChEBI" id="CHEBI:29105"/>
        <label>2</label>
        <note>catalytic</note>
    </ligand>
</feature>
<evidence type="ECO:0000256" key="2">
    <source>
        <dbReference type="ARBA" id="ARBA00022722"/>
    </source>
</evidence>
<keyword evidence="2 9" id="KW-0540">Nuclease</keyword>
<keyword evidence="3 12" id="KW-0479">Metal-binding</keyword>
<dbReference type="Pfam" id="PF17770">
    <property type="entry name" value="RNase_J_C"/>
    <property type="match status" value="1"/>
</dbReference>
<reference evidence="15 17" key="2">
    <citation type="submission" date="2022-03" db="EMBL/GenBank/DDBJ databases">
        <title>Metagenome-assembled genomes from swine fecal metagenomes.</title>
        <authorList>
            <person name="Holman D.B."/>
            <person name="Kommadath A."/>
        </authorList>
    </citation>
    <scope>NUCLEOTIDE SEQUENCE [LARGE SCALE GENOMIC DNA]</scope>
    <source>
        <strain evidence="15">SUG147</strain>
    </source>
</reference>
<dbReference type="EC" id="3.1.-.-" evidence="9"/>
<feature type="domain" description="Metallo-beta-lactamase" evidence="13">
    <location>
        <begin position="22"/>
        <end position="217"/>
    </location>
</feature>
<feature type="binding site" evidence="12">
    <location>
        <position position="50"/>
    </location>
    <ligand>
        <name>Ca(2+)</name>
        <dbReference type="ChEBI" id="CHEBI:29108"/>
    </ligand>
</feature>
<dbReference type="PANTHER" id="PTHR43694">
    <property type="entry name" value="RIBONUCLEASE J"/>
    <property type="match status" value="1"/>
</dbReference>
<feature type="active site" description="Proton acceptor" evidence="10">
    <location>
        <position position="371"/>
    </location>
</feature>
<feature type="binding site" evidence="11">
    <location>
        <begin position="235"/>
        <end position="237"/>
    </location>
    <ligand>
        <name>substrate</name>
    </ligand>
</feature>
<dbReference type="EMBL" id="CBFW010000427">
    <property type="protein sequence ID" value="CDC77261.1"/>
    <property type="molecule type" value="Genomic_DNA"/>
</dbReference>
<dbReference type="Pfam" id="PF07521">
    <property type="entry name" value="RMMBL"/>
    <property type="match status" value="1"/>
</dbReference>
<dbReference type="GO" id="GO:0006364">
    <property type="term" value="P:rRNA processing"/>
    <property type="evidence" value="ECO:0007669"/>
    <property type="project" value="UniProtKB-UniRule"/>
</dbReference>
<keyword evidence="9" id="KW-0698">rRNA processing</keyword>
<proteinExistence type="inferred from homology"/>
<dbReference type="AlphaFoldDB" id="R6UAZ6"/>
<dbReference type="GO" id="GO:0005737">
    <property type="term" value="C:cytoplasm"/>
    <property type="evidence" value="ECO:0007669"/>
    <property type="project" value="UniProtKB-SubCell"/>
</dbReference>
<comment type="cofactor">
    <cofactor evidence="12">
        <name>Zn(2+)</name>
        <dbReference type="ChEBI" id="CHEBI:29105"/>
    </cofactor>
    <text evidence="12">Binds 2 Zn(2+) ions per subunit. It is not clear if Zn(2+) or Mg(2+) is physiologically important.</text>
</comment>
<comment type="caution">
    <text evidence="14">The sequence shown here is derived from an EMBL/GenBank/DDBJ whole genome shotgun (WGS) entry which is preliminary data.</text>
</comment>
<evidence type="ECO:0000256" key="12">
    <source>
        <dbReference type="PIRSR" id="PIRSR004803-3"/>
    </source>
</evidence>
<reference evidence="14" key="1">
    <citation type="submission" date="2012-11" db="EMBL/GenBank/DDBJ databases">
        <title>Dependencies among metagenomic species, viruses, plasmids and units of genetic variation.</title>
        <authorList>
            <person name="Nielsen H.B."/>
            <person name="Almeida M."/>
            <person name="Juncker A.S."/>
            <person name="Rasmussen S."/>
            <person name="Li J."/>
            <person name="Sunagawa S."/>
            <person name="Plichta D."/>
            <person name="Gautier L."/>
            <person name="Le Chatelier E."/>
            <person name="Peletier E."/>
            <person name="Bonde I."/>
            <person name="Nielsen T."/>
            <person name="Manichanh C."/>
            <person name="Arumugam M."/>
            <person name="Batto J."/>
            <person name="Santos M.B.Q.D."/>
            <person name="Blom N."/>
            <person name="Borruel N."/>
            <person name="Burgdorf K.S."/>
            <person name="Boumezbeur F."/>
            <person name="Casellas F."/>
            <person name="Dore J."/>
            <person name="Guarner F."/>
            <person name="Hansen T."/>
            <person name="Hildebrand F."/>
            <person name="Kaas R.S."/>
            <person name="Kennedy S."/>
            <person name="Kristiansen K."/>
            <person name="Kultima J.R."/>
            <person name="Leonard P."/>
            <person name="Levenez F."/>
            <person name="Lund O."/>
            <person name="Moumen B."/>
            <person name="Le Paslier D."/>
            <person name="Pons N."/>
            <person name="Pedersen O."/>
            <person name="Prifti E."/>
            <person name="Qin J."/>
            <person name="Raes J."/>
            <person name="Tap J."/>
            <person name="Tims S."/>
            <person name="Ussery D.W."/>
            <person name="Yamada T."/>
            <person name="MetaHit consortium"/>
            <person name="Renault P."/>
            <person name="Sicheritz-Ponten T."/>
            <person name="Bork P."/>
            <person name="Wang J."/>
            <person name="Brunak S."/>
            <person name="Ehrlich S.D."/>
        </authorList>
    </citation>
    <scope>NUCLEOTIDE SEQUENCE [LARGE SCALE GENOMIC DNA]</scope>
</reference>
<dbReference type="InterPro" id="IPR030854">
    <property type="entry name" value="RNase_J_bac"/>
</dbReference>
<accession>R6UAZ6</accession>
<feature type="binding site" evidence="12">
    <location>
        <position position="77"/>
    </location>
    <ligand>
        <name>Zn(2+)</name>
        <dbReference type="ChEBI" id="CHEBI:29105"/>
        <label>1</label>
        <note>catalytic</note>
    </ligand>
</feature>
<feature type="binding site" evidence="12">
    <location>
        <position position="75"/>
    </location>
    <ligand>
        <name>Zn(2+)</name>
        <dbReference type="ChEBI" id="CHEBI:29105"/>
        <label>1</label>
        <note>catalytic</note>
    </ligand>
</feature>
<keyword evidence="5 9" id="KW-0378">Hydrolase</keyword>
<feature type="binding site" evidence="12">
    <location>
        <position position="143"/>
    </location>
    <ligand>
        <name>Zn(2+)</name>
        <dbReference type="ChEBI" id="CHEBI:29105"/>
        <label>1</label>
        <note>catalytic</note>
    </ligand>
</feature>
<comment type="subunit">
    <text evidence="9">Homodimer, may be a subunit of the RNA degradosome.</text>
</comment>
<evidence type="ECO:0000256" key="8">
    <source>
        <dbReference type="ARBA" id="ARBA00022884"/>
    </source>
</evidence>
<keyword evidence="6 12" id="KW-0862">Zinc</keyword>
<keyword evidence="8 9" id="KW-0694">RNA-binding</keyword>
<feature type="active site" description="Proton donor" evidence="10">
    <location>
        <position position="197"/>
    </location>
</feature>
<dbReference type="NCBIfam" id="TIGR00649">
    <property type="entry name" value="MG423"/>
    <property type="match status" value="1"/>
</dbReference>
<dbReference type="GO" id="GO:0003723">
    <property type="term" value="F:RNA binding"/>
    <property type="evidence" value="ECO:0007669"/>
    <property type="project" value="UniProtKB-UniRule"/>
</dbReference>